<proteinExistence type="predicted"/>
<keyword evidence="2" id="KW-1185">Reference proteome</keyword>
<sequence length="71" mass="8094">MELEESCVIADFSTPHDDDDDVSIEAPKQKMILEAFSSKKRLAKEYKEQCRQGTSLLAPHTMLLRDSQPIQ</sequence>
<evidence type="ECO:0000313" key="2">
    <source>
        <dbReference type="Proteomes" id="UP001642487"/>
    </source>
</evidence>
<evidence type="ECO:0000313" key="1">
    <source>
        <dbReference type="EMBL" id="CAK9324326.1"/>
    </source>
</evidence>
<gene>
    <name evidence="1" type="ORF">CITCOLO1_LOCUS16560</name>
</gene>
<name>A0ABP0YXS4_9ROSI</name>
<accession>A0ABP0YXS4</accession>
<dbReference type="Proteomes" id="UP001642487">
    <property type="component" value="Chromosome 6"/>
</dbReference>
<dbReference type="EMBL" id="OZ021740">
    <property type="protein sequence ID" value="CAK9324326.1"/>
    <property type="molecule type" value="Genomic_DNA"/>
</dbReference>
<reference evidence="1 2" key="1">
    <citation type="submission" date="2024-03" db="EMBL/GenBank/DDBJ databases">
        <authorList>
            <person name="Gkanogiannis A."/>
            <person name="Becerra Lopez-Lavalle L."/>
        </authorList>
    </citation>
    <scope>NUCLEOTIDE SEQUENCE [LARGE SCALE GENOMIC DNA]</scope>
</reference>
<organism evidence="1 2">
    <name type="scientific">Citrullus colocynthis</name>
    <name type="common">colocynth</name>
    <dbReference type="NCBI Taxonomy" id="252529"/>
    <lineage>
        <taxon>Eukaryota</taxon>
        <taxon>Viridiplantae</taxon>
        <taxon>Streptophyta</taxon>
        <taxon>Embryophyta</taxon>
        <taxon>Tracheophyta</taxon>
        <taxon>Spermatophyta</taxon>
        <taxon>Magnoliopsida</taxon>
        <taxon>eudicotyledons</taxon>
        <taxon>Gunneridae</taxon>
        <taxon>Pentapetalae</taxon>
        <taxon>rosids</taxon>
        <taxon>fabids</taxon>
        <taxon>Cucurbitales</taxon>
        <taxon>Cucurbitaceae</taxon>
        <taxon>Benincaseae</taxon>
        <taxon>Citrullus</taxon>
    </lineage>
</organism>
<protein>
    <submittedName>
        <fullName evidence="1">Uncharacterized protein</fullName>
    </submittedName>
</protein>